<gene>
    <name evidence="4" type="primary">istA</name>
    <name evidence="4" type="ORF">JM946_29790</name>
</gene>
<dbReference type="EMBL" id="JAEVLS010000017">
    <property type="protein sequence ID" value="MBM0108938.1"/>
    <property type="molecule type" value="Genomic_DNA"/>
</dbReference>
<dbReference type="Pfam" id="PF22483">
    <property type="entry name" value="Mu-transpos_C_2"/>
    <property type="match status" value="1"/>
</dbReference>
<evidence type="ECO:0000259" key="3">
    <source>
        <dbReference type="PROSITE" id="PS50994"/>
    </source>
</evidence>
<dbReference type="InterPro" id="IPR054353">
    <property type="entry name" value="IstA-like_C"/>
</dbReference>
<evidence type="ECO:0000313" key="4">
    <source>
        <dbReference type="EMBL" id="MBM0108938.1"/>
    </source>
</evidence>
<evidence type="ECO:0000313" key="5">
    <source>
        <dbReference type="Proteomes" id="UP000661077"/>
    </source>
</evidence>
<keyword evidence="5" id="KW-1185">Reference proteome</keyword>
<evidence type="ECO:0000256" key="2">
    <source>
        <dbReference type="SAM" id="MobiDB-lite"/>
    </source>
</evidence>
<dbReference type="PANTHER" id="PTHR35004:SF8">
    <property type="entry name" value="TRANSPOSASE RV3428C-RELATED"/>
    <property type="match status" value="1"/>
</dbReference>
<dbReference type="PANTHER" id="PTHR35004">
    <property type="entry name" value="TRANSPOSASE RV3428C-RELATED"/>
    <property type="match status" value="1"/>
</dbReference>
<dbReference type="NCBIfam" id="NF033546">
    <property type="entry name" value="transpos_IS21"/>
    <property type="match status" value="1"/>
</dbReference>
<proteinExistence type="inferred from homology"/>
<comment type="caution">
    <text evidence="4">The sequence shown here is derived from an EMBL/GenBank/DDBJ whole genome shotgun (WGS) entry which is preliminary data.</text>
</comment>
<dbReference type="InterPro" id="IPR036397">
    <property type="entry name" value="RNaseH_sf"/>
</dbReference>
<reference evidence="4 5" key="1">
    <citation type="journal article" date="2021" name="Int. J. Syst. Evol. Microbiol.">
        <title>Steroidobacter gossypii sp. nov., isolated from soil of cotton cropping field.</title>
        <authorList>
            <person name="Huang R."/>
            <person name="Yang S."/>
            <person name="Zhen C."/>
            <person name="Liu W."/>
        </authorList>
    </citation>
    <scope>NUCLEOTIDE SEQUENCE [LARGE SCALE GENOMIC DNA]</scope>
    <source>
        <strain evidence="4 5">S1-65</strain>
    </source>
</reference>
<dbReference type="SUPFAM" id="SSF53098">
    <property type="entry name" value="Ribonuclease H-like"/>
    <property type="match status" value="1"/>
</dbReference>
<dbReference type="InterPro" id="IPR001584">
    <property type="entry name" value="Integrase_cat-core"/>
</dbReference>
<comment type="similarity">
    <text evidence="1">Belongs to the transposase IS21/IS408/IS1162 family.</text>
</comment>
<organism evidence="4 5">
    <name type="scientific">Steroidobacter gossypii</name>
    <dbReference type="NCBI Taxonomy" id="2805490"/>
    <lineage>
        <taxon>Bacteria</taxon>
        <taxon>Pseudomonadati</taxon>
        <taxon>Pseudomonadota</taxon>
        <taxon>Gammaproteobacteria</taxon>
        <taxon>Steroidobacterales</taxon>
        <taxon>Steroidobacteraceae</taxon>
        <taxon>Steroidobacter</taxon>
    </lineage>
</organism>
<feature type="region of interest" description="Disordered" evidence="2">
    <location>
        <begin position="1"/>
        <end position="32"/>
    </location>
</feature>
<protein>
    <submittedName>
        <fullName evidence="4">IS21 family transposase</fullName>
    </submittedName>
</protein>
<name>A0ABS1X6T8_9GAMM</name>
<dbReference type="Gene3D" id="3.30.420.10">
    <property type="entry name" value="Ribonuclease H-like superfamily/Ribonuclease H"/>
    <property type="match status" value="1"/>
</dbReference>
<dbReference type="RefSeq" id="WP_203171109.1">
    <property type="nucleotide sequence ID" value="NZ_JAEVLS010000017.1"/>
</dbReference>
<sequence length="551" mass="63375">MSRVDPPEPAAQARPTEPDFTATFPADRDREDGMGLRSVTVERFEEIRRRLADGRGIREISRALGCSRDTVREVRDGLRQSPAAPRIGKDPLWMRQIDWATVIHELGLGHPLKFIWEEKAQALTTYSNFWKQFYRKFPQHRQADITAREFTPGERVEVDYAGDPIEWIEVATGEIRKAYIFVAGLGFSQLLFAWAAEDMKSRNWLGAHRRMYAFYGGVPHVTVPDCLKQGVLKCHLYDPDLNPGYAQLARDFSTAVVPARPDHPRDKAIVEGLVKILMRYVRFRHRRTRFTSLHQINQALVECVERINARRHSRFGVSRRERFEALERAALKALPVHDVDTGEWLTATLHPDCYVLVEAVLYSAPHIHRHKKLRIKLTENHVEIFLNLERLAIHPRSRHRDGRRIKIDAHFPPASQAYYEATPQRLLSQSRFIHPELHRLFVELFNDDVYGNLRRAQGFVRSCTKEINTAGHDVASQRIAAAIATMRRYDKFRVPYFQALLAQARKQTTAAPGESREIVRRPGNPMLRYAAGADRPVDILAAVPSDSNQEK</sequence>
<dbReference type="Proteomes" id="UP000661077">
    <property type="component" value="Unassembled WGS sequence"/>
</dbReference>
<dbReference type="PROSITE" id="PS50994">
    <property type="entry name" value="INTEGRASE"/>
    <property type="match status" value="1"/>
</dbReference>
<evidence type="ECO:0000256" key="1">
    <source>
        <dbReference type="ARBA" id="ARBA00009277"/>
    </source>
</evidence>
<accession>A0ABS1X6T8</accession>
<feature type="domain" description="Integrase catalytic" evidence="3">
    <location>
        <begin position="148"/>
        <end position="327"/>
    </location>
</feature>
<dbReference type="InterPro" id="IPR012337">
    <property type="entry name" value="RNaseH-like_sf"/>
</dbReference>